<dbReference type="PANTHER" id="PTHR16254">
    <property type="entry name" value="POTASSIUM/PROTON ANTIPORTER-RELATED"/>
    <property type="match status" value="1"/>
</dbReference>
<dbReference type="InterPro" id="IPR038770">
    <property type="entry name" value="Na+/solute_symporter_sf"/>
</dbReference>
<dbReference type="AlphaFoldDB" id="A0A1D6P1M2"/>
<keyword evidence="10" id="KW-0472">Membrane</keyword>
<evidence type="ECO:0000256" key="6">
    <source>
        <dbReference type="ARBA" id="ARBA00022692"/>
    </source>
</evidence>
<keyword evidence="5" id="KW-0050">Antiport</keyword>
<keyword evidence="6" id="KW-0812">Transmembrane</keyword>
<keyword evidence="8" id="KW-1133">Transmembrane helix</keyword>
<evidence type="ECO:0000256" key="2">
    <source>
        <dbReference type="ARBA" id="ARBA00004119"/>
    </source>
</evidence>
<evidence type="ECO:0000256" key="7">
    <source>
        <dbReference type="ARBA" id="ARBA00022729"/>
    </source>
</evidence>
<dbReference type="InterPro" id="IPR006153">
    <property type="entry name" value="Cation/H_exchanger_TM"/>
</dbReference>
<evidence type="ECO:0000256" key="9">
    <source>
        <dbReference type="ARBA" id="ARBA00023065"/>
    </source>
</evidence>
<keyword evidence="7" id="KW-0732">Signal</keyword>
<evidence type="ECO:0000256" key="4">
    <source>
        <dbReference type="ARBA" id="ARBA00022448"/>
    </source>
</evidence>
<comment type="subcellular location">
    <subcellularLocation>
        <location evidence="3">Membrane</location>
        <topology evidence="3">Multi-pass membrane protein</topology>
    </subcellularLocation>
    <subcellularLocation>
        <location evidence="2">Plastid</location>
        <location evidence="2">Chloroplast envelope</location>
    </subcellularLocation>
</comment>
<accession>A0A1D6P1M2</accession>
<sequence>MIKTIFVKGMQFLKFLLFSCVHPSMIQCSDKLGLSLELGSFAAGVMISTTDLAQHTLEQIEPIRNLFAALFLASIGMLINVHFLWNHVDILLAAVILVITVKTFIVAIVVKGFGYSNKTSLLVGMSLAQIGEFAFVLLSRASSIHLIEGKLYLLLLGTTALSLVTTPLLFKMIPAVVHLGVLLRWFSVDTNQLGLKNDVLRIDSGKRINLIVQGSHDS</sequence>
<dbReference type="Gene3D" id="1.20.1530.20">
    <property type="match status" value="1"/>
</dbReference>
<evidence type="ECO:0000256" key="8">
    <source>
        <dbReference type="ARBA" id="ARBA00022989"/>
    </source>
</evidence>
<gene>
    <name evidence="12" type="ORF">ZEAMMB73_Zm00001d046231</name>
</gene>
<dbReference type="PANTHER" id="PTHR16254:SF14">
    <property type="entry name" value="TRANSMEMBRANE AND COILED-COIL DOMAIN-CONTAINING PROTEIN 3"/>
    <property type="match status" value="1"/>
</dbReference>
<proteinExistence type="predicted"/>
<keyword evidence="9" id="KW-0406">Ion transport</keyword>
<reference evidence="12" key="1">
    <citation type="submission" date="2015-12" db="EMBL/GenBank/DDBJ databases">
        <title>Update maize B73 reference genome by single molecule sequencing technologies.</title>
        <authorList>
            <consortium name="Maize Genome Sequencing Project"/>
            <person name="Ware D."/>
        </authorList>
    </citation>
    <scope>NUCLEOTIDE SEQUENCE</scope>
    <source>
        <tissue evidence="12">Seedling</tissue>
    </source>
</reference>
<organism evidence="12">
    <name type="scientific">Zea mays</name>
    <name type="common">Maize</name>
    <dbReference type="NCBI Taxonomy" id="4577"/>
    <lineage>
        <taxon>Eukaryota</taxon>
        <taxon>Viridiplantae</taxon>
        <taxon>Streptophyta</taxon>
        <taxon>Embryophyta</taxon>
        <taxon>Tracheophyta</taxon>
        <taxon>Spermatophyta</taxon>
        <taxon>Magnoliopsida</taxon>
        <taxon>Liliopsida</taxon>
        <taxon>Poales</taxon>
        <taxon>Poaceae</taxon>
        <taxon>PACMAD clade</taxon>
        <taxon>Panicoideae</taxon>
        <taxon>Andropogonodae</taxon>
        <taxon>Andropogoneae</taxon>
        <taxon>Tripsacinae</taxon>
        <taxon>Zea</taxon>
    </lineage>
</organism>
<dbReference type="EMBL" id="CM000785">
    <property type="protein sequence ID" value="AQL03936.1"/>
    <property type="molecule type" value="Genomic_DNA"/>
</dbReference>
<comment type="function">
    <text evidence="1">May function as sodium-coupled metabolite transporter across the chloroplast envelope.</text>
</comment>
<evidence type="ECO:0000256" key="1">
    <source>
        <dbReference type="ARBA" id="ARBA00003198"/>
    </source>
</evidence>
<evidence type="ECO:0000256" key="5">
    <source>
        <dbReference type="ARBA" id="ARBA00022449"/>
    </source>
</evidence>
<evidence type="ECO:0000256" key="3">
    <source>
        <dbReference type="ARBA" id="ARBA00004141"/>
    </source>
</evidence>
<dbReference type="Pfam" id="PF00999">
    <property type="entry name" value="Na_H_Exchanger"/>
    <property type="match status" value="1"/>
</dbReference>
<protein>
    <submittedName>
        <fullName evidence="12">K(+) efflux antiporter 4</fullName>
    </submittedName>
</protein>
<dbReference type="InterPro" id="IPR045158">
    <property type="entry name" value="KEA4/5/6-like"/>
</dbReference>
<feature type="domain" description="Cation/H+ exchanger transmembrane" evidence="11">
    <location>
        <begin position="9"/>
        <end position="171"/>
    </location>
</feature>
<dbReference type="GO" id="GO:0009941">
    <property type="term" value="C:chloroplast envelope"/>
    <property type="evidence" value="ECO:0007669"/>
    <property type="project" value="UniProtKB-SubCell"/>
</dbReference>
<evidence type="ECO:0000259" key="11">
    <source>
        <dbReference type="Pfam" id="PF00999"/>
    </source>
</evidence>
<name>A0A1D6P1M2_MAIZE</name>
<dbReference type="GO" id="GO:0015386">
    <property type="term" value="F:potassium:proton antiporter activity"/>
    <property type="evidence" value="ECO:0007669"/>
    <property type="project" value="InterPro"/>
</dbReference>
<evidence type="ECO:0000256" key="10">
    <source>
        <dbReference type="ARBA" id="ARBA00023136"/>
    </source>
</evidence>
<keyword evidence="4" id="KW-0813">Transport</keyword>
<evidence type="ECO:0000313" key="12">
    <source>
        <dbReference type="EMBL" id="AQL03936.1"/>
    </source>
</evidence>
<dbReference type="GO" id="GO:0016020">
    <property type="term" value="C:membrane"/>
    <property type="evidence" value="ECO:0007669"/>
    <property type="project" value="UniProtKB-SubCell"/>
</dbReference>